<accession>A0A9W8GL15</accession>
<gene>
    <name evidence="1" type="ORF">IWW39_001345</name>
</gene>
<protein>
    <submittedName>
        <fullName evidence="1">Uncharacterized protein</fullName>
    </submittedName>
</protein>
<dbReference type="Proteomes" id="UP001151516">
    <property type="component" value="Unassembled WGS sequence"/>
</dbReference>
<evidence type="ECO:0000313" key="1">
    <source>
        <dbReference type="EMBL" id="KAJ2689639.1"/>
    </source>
</evidence>
<dbReference type="SUPFAM" id="SSF52047">
    <property type="entry name" value="RNI-like"/>
    <property type="match status" value="1"/>
</dbReference>
<keyword evidence="2" id="KW-1185">Reference proteome</keyword>
<sequence>MHIRLGYPIHDLTKELVIEVPEAGIFGGQALERLTLSPYKEFPLVRKIKLFVSMNDESEVAETDETDEVVETDKVVEANEIVKPDLQTIKANVCAFVQRVIEMAPMLREISVELDNNYDVDEITAPHFGFLVMQLAQLVSRFEYGDYGNTFILTKFPIEGVCNLVSIKCRFEVDDNQFTILARQNATTLEHLSLESIPETIISSLVQSPEGHSVIYPHLQTLKLSAYSNTGRLLLPVFPGVALFPKLESLVLPNFYPFGDDLLFRGNSATLKHLVLRFSHDLVTLLRRYKIFTATSHPMLHFVKVSYYDGLVSDTFADADECMLFSLSVGSRAPVREIHGAASIEDPAKALEMIGNHADIQVLKLTRIRLGLKDIISLIGSLPLLSDLHTQKPSLDSELVVTTYDGLPESVCKTYGQVGRRFRCWFIDYYGFRDHWDVVLCVLLLALVCPNFDCAATPLREHTGFMKQMEDTIALDAFKEYAPRLRRLLF</sequence>
<reference evidence="1" key="1">
    <citation type="submission" date="2022-07" db="EMBL/GenBank/DDBJ databases">
        <title>Phylogenomic reconstructions and comparative analyses of Kickxellomycotina fungi.</title>
        <authorList>
            <person name="Reynolds N.K."/>
            <person name="Stajich J.E."/>
            <person name="Barry K."/>
            <person name="Grigoriev I.V."/>
            <person name="Crous P."/>
            <person name="Smith M.E."/>
        </authorList>
    </citation>
    <scope>NUCLEOTIDE SEQUENCE</scope>
    <source>
        <strain evidence="1">CBS 109367</strain>
    </source>
</reference>
<dbReference type="EMBL" id="JANBTX010000022">
    <property type="protein sequence ID" value="KAJ2689639.1"/>
    <property type="molecule type" value="Genomic_DNA"/>
</dbReference>
<dbReference type="Gene3D" id="3.80.10.10">
    <property type="entry name" value="Ribonuclease Inhibitor"/>
    <property type="match status" value="1"/>
</dbReference>
<organism evidence="1 2">
    <name type="scientific">Coemansia spiralis</name>
    <dbReference type="NCBI Taxonomy" id="417178"/>
    <lineage>
        <taxon>Eukaryota</taxon>
        <taxon>Fungi</taxon>
        <taxon>Fungi incertae sedis</taxon>
        <taxon>Zoopagomycota</taxon>
        <taxon>Kickxellomycotina</taxon>
        <taxon>Kickxellomycetes</taxon>
        <taxon>Kickxellales</taxon>
        <taxon>Kickxellaceae</taxon>
        <taxon>Coemansia</taxon>
    </lineage>
</organism>
<evidence type="ECO:0000313" key="2">
    <source>
        <dbReference type="Proteomes" id="UP001151516"/>
    </source>
</evidence>
<name>A0A9W8GL15_9FUNG</name>
<proteinExistence type="predicted"/>
<dbReference type="AlphaFoldDB" id="A0A9W8GL15"/>
<dbReference type="OrthoDB" id="5595089at2759"/>
<comment type="caution">
    <text evidence="1">The sequence shown here is derived from an EMBL/GenBank/DDBJ whole genome shotgun (WGS) entry which is preliminary data.</text>
</comment>
<dbReference type="InterPro" id="IPR032675">
    <property type="entry name" value="LRR_dom_sf"/>
</dbReference>